<keyword evidence="2 6" id="KW-0540">Nuclease</keyword>
<evidence type="ECO:0000256" key="6">
    <source>
        <dbReference type="HAMAP-Rule" id="MF_00227"/>
    </source>
</evidence>
<evidence type="ECO:0000256" key="1">
    <source>
        <dbReference type="ARBA" id="ARBA00022694"/>
    </source>
</evidence>
<dbReference type="RefSeq" id="WP_009526047.1">
    <property type="nucleotide sequence ID" value="NZ_JBQMYE010000030.1"/>
</dbReference>
<accession>G9XDE5</accession>
<evidence type="ECO:0000256" key="2">
    <source>
        <dbReference type="ARBA" id="ARBA00022722"/>
    </source>
</evidence>
<dbReference type="PANTHER" id="PTHR33992">
    <property type="entry name" value="RIBONUCLEASE P PROTEIN COMPONENT"/>
    <property type="match status" value="1"/>
</dbReference>
<keyword evidence="1 6" id="KW-0819">tRNA processing</keyword>
<dbReference type="GO" id="GO:0030677">
    <property type="term" value="C:ribonuclease P complex"/>
    <property type="evidence" value="ECO:0007669"/>
    <property type="project" value="TreeGrafter"/>
</dbReference>
<name>G9XDE5_9FIRM</name>
<dbReference type="InterPro" id="IPR020568">
    <property type="entry name" value="Ribosomal_Su5_D2-typ_SF"/>
</dbReference>
<dbReference type="STRING" id="796937.HMPREF9630_01671"/>
<dbReference type="Pfam" id="PF00825">
    <property type="entry name" value="Ribonuclease_P"/>
    <property type="match status" value="1"/>
</dbReference>
<dbReference type="PATRIC" id="fig|796937.3.peg.1015"/>
<comment type="similarity">
    <text evidence="6">Belongs to the RnpA family.</text>
</comment>
<comment type="function">
    <text evidence="6">RNaseP catalyzes the removal of the 5'-leader sequence from pre-tRNA to produce the mature 5'-terminus. It can also cleave other RNA substrates such as 4.5S RNA. The protein component plays an auxiliary but essential role in vivo by binding to the 5'-leader sequence and broadening the substrate specificity of the ribozyme.</text>
</comment>
<dbReference type="EMBL" id="AFZE01000011">
    <property type="protein sequence ID" value="EHL15572.1"/>
    <property type="molecule type" value="Genomic_DNA"/>
</dbReference>
<dbReference type="PANTHER" id="PTHR33992:SF1">
    <property type="entry name" value="RIBONUCLEASE P PROTEIN COMPONENT"/>
    <property type="match status" value="1"/>
</dbReference>
<dbReference type="EMBL" id="AFZG01000032">
    <property type="protein sequence ID" value="EHL19002.1"/>
    <property type="molecule type" value="Genomic_DNA"/>
</dbReference>
<comment type="subunit">
    <text evidence="6">Consists of a catalytic RNA component (M1 or rnpB) and a protein subunit.</text>
</comment>
<evidence type="ECO:0000313" key="8">
    <source>
        <dbReference type="EMBL" id="EHL15572.1"/>
    </source>
</evidence>
<reference evidence="8 11" key="1">
    <citation type="submission" date="2011-08" db="EMBL/GenBank/DDBJ databases">
        <title>The Genome Sequence of Eubacteriaceae bacterium ACC19a.</title>
        <authorList>
            <consortium name="The Broad Institute Genome Sequencing Platform"/>
            <person name="Earl A."/>
            <person name="Ward D."/>
            <person name="Feldgarden M."/>
            <person name="Gevers D."/>
            <person name="Sizova M."/>
            <person name="Hazen A."/>
            <person name="Epstein S."/>
            <person name="Young S.K."/>
            <person name="Zeng Q."/>
            <person name="Gargeya S."/>
            <person name="Fitzgerald M."/>
            <person name="Haas B."/>
            <person name="Abouelleil A."/>
            <person name="Alvarado L."/>
            <person name="Arachchi H.M."/>
            <person name="Berlin A."/>
            <person name="Brown A."/>
            <person name="Chapman S.B."/>
            <person name="Chen Z."/>
            <person name="Dunbar C."/>
            <person name="Freedman E."/>
            <person name="Gearin G."/>
            <person name="Gellesch M."/>
            <person name="Goldberg J."/>
            <person name="Griggs A."/>
            <person name="Gujja S."/>
            <person name="Heiman D."/>
            <person name="Howarth C."/>
            <person name="Larson L."/>
            <person name="Lui A."/>
            <person name="MacDonald P.J.P."/>
            <person name="Montmayeur A."/>
            <person name="Murphy C."/>
            <person name="Neiman D."/>
            <person name="Pearson M."/>
            <person name="Priest M."/>
            <person name="Roberts A."/>
            <person name="Saif S."/>
            <person name="Shea T."/>
            <person name="Shenoy N."/>
            <person name="Sisk P."/>
            <person name="Stolte C."/>
            <person name="Sykes S."/>
            <person name="Wortman J."/>
            <person name="Nusbaum C."/>
            <person name="Birren B."/>
        </authorList>
    </citation>
    <scope>NUCLEOTIDE SEQUENCE [LARGE SCALE GENOMIC DNA]</scope>
    <source>
        <strain evidence="8 11">ACC19a</strain>
    </source>
</reference>
<keyword evidence="3 6" id="KW-0255">Endonuclease</keyword>
<evidence type="ECO:0000313" key="9">
    <source>
        <dbReference type="EMBL" id="EHL19002.1"/>
    </source>
</evidence>
<dbReference type="GO" id="GO:0004526">
    <property type="term" value="F:ribonuclease P activity"/>
    <property type="evidence" value="ECO:0007669"/>
    <property type="project" value="UniProtKB-UniRule"/>
</dbReference>
<keyword evidence="4 6" id="KW-0378">Hydrolase</keyword>
<evidence type="ECO:0000256" key="4">
    <source>
        <dbReference type="ARBA" id="ARBA00022801"/>
    </source>
</evidence>
<evidence type="ECO:0000313" key="10">
    <source>
        <dbReference type="Proteomes" id="UP000003379"/>
    </source>
</evidence>
<organism evidence="9 10">
    <name type="scientific">Peptoanaerobacter stomatis</name>
    <dbReference type="NCBI Taxonomy" id="796937"/>
    <lineage>
        <taxon>Bacteria</taxon>
        <taxon>Bacillati</taxon>
        <taxon>Bacillota</taxon>
        <taxon>Clostridia</taxon>
        <taxon>Peptostreptococcales</taxon>
        <taxon>Filifactoraceae</taxon>
        <taxon>Peptoanaerobacter</taxon>
    </lineage>
</organism>
<dbReference type="InterPro" id="IPR014721">
    <property type="entry name" value="Ribsml_uS5_D2-typ_fold_subgr"/>
</dbReference>
<proteinExistence type="inferred from homology"/>
<dbReference type="GO" id="GO:0000049">
    <property type="term" value="F:tRNA binding"/>
    <property type="evidence" value="ECO:0007669"/>
    <property type="project" value="UniProtKB-UniRule"/>
</dbReference>
<protein>
    <recommendedName>
        <fullName evidence="6 7">Ribonuclease P protein component</fullName>
        <shortName evidence="6">RNase P protein</shortName>
        <shortName evidence="6">RNaseP protein</shortName>
        <ecNumber evidence="6 7">3.1.26.5</ecNumber>
    </recommendedName>
    <alternativeName>
        <fullName evidence="6">Protein C5</fullName>
    </alternativeName>
</protein>
<keyword evidence="5 6" id="KW-0694">RNA-binding</keyword>
<dbReference type="Proteomes" id="UP000003379">
    <property type="component" value="Unassembled WGS sequence"/>
</dbReference>
<evidence type="ECO:0000256" key="3">
    <source>
        <dbReference type="ARBA" id="ARBA00022759"/>
    </source>
</evidence>
<sequence length="109" mass="12924">MNFDMIIKKEDFKKIYTRGKSFANKKLVIYYMKNNTDDLKIGISISRKVGKAVVRNHLRRLIKENIRLMKDLKSGYSVIFLARIGSDDLDYYSMRNSIRHILKKTDMLM</sequence>
<accession>G9X067</accession>
<comment type="catalytic activity">
    <reaction evidence="6">
        <text>Endonucleolytic cleavage of RNA, removing 5'-extranucleotides from tRNA precursor.</text>
        <dbReference type="EC" id="3.1.26.5"/>
    </reaction>
</comment>
<dbReference type="AlphaFoldDB" id="G9XDE5"/>
<dbReference type="SUPFAM" id="SSF54211">
    <property type="entry name" value="Ribosomal protein S5 domain 2-like"/>
    <property type="match status" value="1"/>
</dbReference>
<dbReference type="GO" id="GO:0042781">
    <property type="term" value="F:3'-tRNA processing endoribonuclease activity"/>
    <property type="evidence" value="ECO:0007669"/>
    <property type="project" value="TreeGrafter"/>
</dbReference>
<evidence type="ECO:0000256" key="5">
    <source>
        <dbReference type="ARBA" id="ARBA00022884"/>
    </source>
</evidence>
<reference evidence="9 10" key="2">
    <citation type="submission" date="2011-08" db="EMBL/GenBank/DDBJ databases">
        <title>The Genome Sequence of Eubacteriaceae bacterium CM5.</title>
        <authorList>
            <consortium name="The Broad Institute Genome Sequencing Platform"/>
            <person name="Earl A."/>
            <person name="Ward D."/>
            <person name="Feldgarden M."/>
            <person name="Gevers D."/>
            <person name="Sizova M."/>
            <person name="Hazen A."/>
            <person name="Epstein S."/>
            <person name="Young S.K."/>
            <person name="Zeng Q."/>
            <person name="Gargeya S."/>
            <person name="Fitzgerald M."/>
            <person name="Haas B."/>
            <person name="Abouelleil A."/>
            <person name="Alvarado L."/>
            <person name="Arachchi H.M."/>
            <person name="Berlin A."/>
            <person name="Brown A."/>
            <person name="Chapman S.B."/>
            <person name="Chen Z."/>
            <person name="Dunbar C."/>
            <person name="Freedman E."/>
            <person name="Gearin G."/>
            <person name="Gellesch M."/>
            <person name="Goldberg J."/>
            <person name="Griggs A."/>
            <person name="Gujja S."/>
            <person name="Heiman D."/>
            <person name="Howarth C."/>
            <person name="Larson L."/>
            <person name="Lui A."/>
            <person name="MacDonald P.J.P."/>
            <person name="Montmayeur A."/>
            <person name="Murphy C."/>
            <person name="Neiman D."/>
            <person name="Pearson M."/>
            <person name="Priest M."/>
            <person name="Roberts A."/>
            <person name="Saif S."/>
            <person name="Shea T."/>
            <person name="Shenoy N."/>
            <person name="Sisk P."/>
            <person name="Stolte C."/>
            <person name="Sykes S."/>
            <person name="Wortman J."/>
            <person name="Nusbaum C."/>
            <person name="Birren B."/>
        </authorList>
    </citation>
    <scope>NUCLEOTIDE SEQUENCE [LARGE SCALE GENOMIC DNA]</scope>
    <source>
        <strain evidence="9 10">CM5</strain>
    </source>
</reference>
<dbReference type="NCBIfam" id="TIGR00188">
    <property type="entry name" value="rnpA"/>
    <property type="match status" value="1"/>
</dbReference>
<dbReference type="HAMAP" id="MF_00227">
    <property type="entry name" value="RNase_P"/>
    <property type="match status" value="1"/>
</dbReference>
<dbReference type="EC" id="3.1.26.5" evidence="6 7"/>
<evidence type="ECO:0000313" key="11">
    <source>
        <dbReference type="Proteomes" id="UP000006437"/>
    </source>
</evidence>
<gene>
    <name evidence="6" type="primary">rnpA</name>
    <name evidence="9" type="ORF">HMPREF9628_01818</name>
    <name evidence="8" type="ORF">HMPREF9629_01818</name>
</gene>
<evidence type="ECO:0000256" key="7">
    <source>
        <dbReference type="NCBIfam" id="TIGR00188"/>
    </source>
</evidence>
<dbReference type="Proteomes" id="UP000006437">
    <property type="component" value="Unassembled WGS sequence"/>
</dbReference>
<dbReference type="InterPro" id="IPR000100">
    <property type="entry name" value="RNase_P"/>
</dbReference>
<dbReference type="Gene3D" id="3.30.230.10">
    <property type="match status" value="1"/>
</dbReference>
<dbReference type="HOGENOM" id="CLU_117179_9_3_9"/>
<dbReference type="GO" id="GO:0001682">
    <property type="term" value="P:tRNA 5'-leader removal"/>
    <property type="evidence" value="ECO:0007669"/>
    <property type="project" value="UniProtKB-UniRule"/>
</dbReference>
<comment type="caution">
    <text evidence="9">The sequence shown here is derived from an EMBL/GenBank/DDBJ whole genome shotgun (WGS) entry which is preliminary data.</text>
</comment>